<dbReference type="PANTHER" id="PTHR11229:SF16">
    <property type="entry name" value="LARGE RIBOSOMAL SUBUNIT PROTEIN UL3C"/>
    <property type="match status" value="1"/>
</dbReference>
<protein>
    <recommendedName>
        <fullName evidence="7">Large ribosomal subunit protein uL3c</fullName>
    </recommendedName>
    <alternativeName>
        <fullName evidence="8">50S ribosomal protein L3, chloroplastic</fullName>
    </alternativeName>
</protein>
<dbReference type="Gene3D" id="3.30.160.810">
    <property type="match status" value="1"/>
</dbReference>
<keyword evidence="3" id="KW-0699">rRNA-binding</keyword>
<dbReference type="GO" id="GO:0006412">
    <property type="term" value="P:translation"/>
    <property type="evidence" value="ECO:0007669"/>
    <property type="project" value="InterPro"/>
</dbReference>
<name>A0A0B5VUG8_9FLOR</name>
<proteinExistence type="inferred from homology"/>
<dbReference type="InterPro" id="IPR009000">
    <property type="entry name" value="Transl_B-barrel_sf"/>
</dbReference>
<evidence type="ECO:0000313" key="10">
    <source>
        <dbReference type="EMBL" id="AJH65823.1"/>
    </source>
</evidence>
<dbReference type="GO" id="GO:0022625">
    <property type="term" value="C:cytosolic large ribosomal subunit"/>
    <property type="evidence" value="ECO:0007669"/>
    <property type="project" value="TreeGrafter"/>
</dbReference>
<evidence type="ECO:0000256" key="3">
    <source>
        <dbReference type="ARBA" id="ARBA00022730"/>
    </source>
</evidence>
<geneLocation type="plastid" evidence="10"/>
<comment type="subunit">
    <text evidence="2">Part of the 50S ribosomal subunit.</text>
</comment>
<dbReference type="GO" id="GO:0003735">
    <property type="term" value="F:structural constituent of ribosome"/>
    <property type="evidence" value="ECO:0007669"/>
    <property type="project" value="InterPro"/>
</dbReference>
<dbReference type="NCBIfam" id="TIGR03625">
    <property type="entry name" value="L3_bact"/>
    <property type="match status" value="1"/>
</dbReference>
<dbReference type="SUPFAM" id="SSF50447">
    <property type="entry name" value="Translation proteins"/>
    <property type="match status" value="1"/>
</dbReference>
<evidence type="ECO:0000256" key="4">
    <source>
        <dbReference type="ARBA" id="ARBA00022884"/>
    </source>
</evidence>
<keyword evidence="5 10" id="KW-0689">Ribosomal protein</keyword>
<dbReference type="PANTHER" id="PTHR11229">
    <property type="entry name" value="50S RIBOSOMAL PROTEIN L3"/>
    <property type="match status" value="1"/>
</dbReference>
<sequence>MSIKMIGKKISMTQIFNDKGNVIPVTFLQIGPCTITQIIKKELNNKYANIQIGYEYINPKKLNKAKLGHFKTKQLPCFRYLKEYKKENWHNLFIGQILNVKEFQIGNNINISGFNIGKGFSGYHKKHNFSRGPMSHGSKHHKRPGSIGAGTTPGRVFPGKRMAGRIGNKKVTIKNLKIVYIDLKKNLLVIKGSIPGKTGNILYINSN</sequence>
<dbReference type="AlphaFoldDB" id="A0A0B5VUG8"/>
<dbReference type="Gene3D" id="2.40.30.10">
    <property type="entry name" value="Translation factors"/>
    <property type="match status" value="1"/>
</dbReference>
<evidence type="ECO:0000256" key="2">
    <source>
        <dbReference type="ARBA" id="ARBA00011838"/>
    </source>
</evidence>
<evidence type="ECO:0000256" key="7">
    <source>
        <dbReference type="ARBA" id="ARBA00035213"/>
    </source>
</evidence>
<evidence type="ECO:0000256" key="6">
    <source>
        <dbReference type="ARBA" id="ARBA00023274"/>
    </source>
</evidence>
<comment type="similarity">
    <text evidence="1">Belongs to the universal ribosomal protein uL3 family.</text>
</comment>
<gene>
    <name evidence="10" type="primary">rpl3</name>
</gene>
<feature type="region of interest" description="Disordered" evidence="9">
    <location>
        <begin position="131"/>
        <end position="161"/>
    </location>
</feature>
<dbReference type="FunFam" id="2.40.30.10:FF:000065">
    <property type="entry name" value="50S ribosomal protein L3, chloroplastic"/>
    <property type="match status" value="1"/>
</dbReference>
<keyword evidence="4" id="KW-0694">RNA-binding</keyword>
<keyword evidence="6" id="KW-0687">Ribonucleoprotein</keyword>
<organism evidence="10">
    <name type="scientific">Choreocolax polysiphoniae</name>
    <dbReference type="NCBI Taxonomy" id="282351"/>
    <lineage>
        <taxon>Eukaryota</taxon>
        <taxon>Rhodophyta</taxon>
        <taxon>Florideophyceae</taxon>
        <taxon>Rhodymeniophycidae</taxon>
        <taxon>Gigartinales</taxon>
        <taxon>Choreocolacaceae</taxon>
        <taxon>Choreocolax</taxon>
    </lineage>
</organism>
<evidence type="ECO:0000256" key="1">
    <source>
        <dbReference type="ARBA" id="ARBA00006540"/>
    </source>
</evidence>
<dbReference type="GO" id="GO:0019843">
    <property type="term" value="F:rRNA binding"/>
    <property type="evidence" value="ECO:0007669"/>
    <property type="project" value="UniProtKB-KW"/>
</dbReference>
<evidence type="ECO:0000256" key="9">
    <source>
        <dbReference type="SAM" id="MobiDB-lite"/>
    </source>
</evidence>
<accession>A0A0B5VUG8</accession>
<dbReference type="InterPro" id="IPR000597">
    <property type="entry name" value="Ribosomal_uL3"/>
</dbReference>
<keyword evidence="10" id="KW-0934">Plastid</keyword>
<dbReference type="GeneID" id="23629400"/>
<evidence type="ECO:0000256" key="5">
    <source>
        <dbReference type="ARBA" id="ARBA00022980"/>
    </source>
</evidence>
<evidence type="ECO:0000256" key="8">
    <source>
        <dbReference type="ARBA" id="ARBA00035503"/>
    </source>
</evidence>
<dbReference type="RefSeq" id="YP_009122065.1">
    <property type="nucleotide sequence ID" value="NC_026522.1"/>
</dbReference>
<dbReference type="EMBL" id="KP308096">
    <property type="protein sequence ID" value="AJH65823.1"/>
    <property type="molecule type" value="Genomic_DNA"/>
</dbReference>
<dbReference type="HAMAP" id="MF_01325_B">
    <property type="entry name" value="Ribosomal_uL3_B"/>
    <property type="match status" value="1"/>
</dbReference>
<reference evidence="10" key="1">
    <citation type="journal article" date="2015" name="J. Phycol.">
        <title>The Choreocolax polysiphoniae plastid forces a reevaluation of the evolutionary pathways to parasitism in red algae.</title>
        <authorList>
            <person name="Salomaki E.D."/>
            <person name="Nickles K.R."/>
            <person name="Lane C.E."/>
        </authorList>
    </citation>
    <scope>NUCLEOTIDE SEQUENCE</scope>
</reference>
<dbReference type="Pfam" id="PF00297">
    <property type="entry name" value="Ribosomal_L3"/>
    <property type="match status" value="1"/>
</dbReference>
<dbReference type="InterPro" id="IPR019927">
    <property type="entry name" value="Ribosomal_uL3_bac/org-type"/>
</dbReference>